<reference evidence="2" key="1">
    <citation type="journal article" date="1999" name="J. Bacteriol.">
        <title>Gene duplication and multiplicity of collagenases in Clostridium histolyticum.</title>
        <authorList>
            <person name="Matsushita O."/>
            <person name="Jung C.-M."/>
            <person name="Katayama S."/>
            <person name="Minami J."/>
            <person name="Takahashi Y."/>
            <person name="Okabe A."/>
        </authorList>
    </citation>
    <scope>NUCLEOTIDE SEQUENCE</scope>
    <source>
        <strain evidence="2">JCM 1403</strain>
    </source>
</reference>
<dbReference type="AlphaFoldDB" id="Q9ZNK7"/>
<dbReference type="EMBL" id="AB014075">
    <property type="protein sequence ID" value="BAA34252.1"/>
    <property type="molecule type" value="Genomic_DNA"/>
</dbReference>
<dbReference type="NCBIfam" id="TIGR02832">
    <property type="entry name" value="spo_yunB"/>
    <property type="match status" value="1"/>
</dbReference>
<dbReference type="OrthoDB" id="1649278at2"/>
<keyword evidence="1" id="KW-0812">Transmembrane</keyword>
<dbReference type="KEGG" id="hhw:NCTC503_01977"/>
<organism evidence="2">
    <name type="scientific">Hathewaya histolytica</name>
    <name type="common">Clostridium histolyticum</name>
    <dbReference type="NCBI Taxonomy" id="1498"/>
    <lineage>
        <taxon>Bacteria</taxon>
        <taxon>Bacillati</taxon>
        <taxon>Bacillota</taxon>
        <taxon>Clostridia</taxon>
        <taxon>Eubacteriales</taxon>
        <taxon>Clostridiaceae</taxon>
        <taxon>Hathewaya</taxon>
    </lineage>
</organism>
<keyword evidence="4" id="KW-1185">Reference proteome</keyword>
<dbReference type="Proteomes" id="UP000308489">
    <property type="component" value="Chromosome 1"/>
</dbReference>
<dbReference type="PIR" id="T44346">
    <property type="entry name" value="T44346"/>
</dbReference>
<dbReference type="Pfam" id="PF09560">
    <property type="entry name" value="Spore_YunB"/>
    <property type="match status" value="1"/>
</dbReference>
<keyword evidence="1" id="KW-1133">Transmembrane helix</keyword>
<evidence type="ECO:0000313" key="4">
    <source>
        <dbReference type="Proteomes" id="UP000308489"/>
    </source>
</evidence>
<proteinExistence type="predicted"/>
<dbReference type="InterPro" id="IPR014197">
    <property type="entry name" value="Sporulation_prot_YunB"/>
</dbReference>
<evidence type="ECO:0000313" key="3">
    <source>
        <dbReference type="EMBL" id="VTQ92606.1"/>
    </source>
</evidence>
<keyword evidence="1" id="KW-0472">Membrane</keyword>
<sequence length="215" mass="23951">MKFNIKAKLISLIICIIIIIITFVYLFDSIVTPTVLAVSEAEMRAKTIEIINGCIIDEVEKGFNYNDIIKIDKDDEGNISLIRADILKLNKIASNISLKGQKKLNELGRIGIKLSLGYITKNNILSYIGPDIAVKMEPTSNVETTYSSIFKSAGINQTSHKIFIKFKTKIRIIIPLKSVDVEVYSEMPISETIIVGKIPDSAIQLDLNKAGYKNN</sequence>
<feature type="transmembrane region" description="Helical" evidence="1">
    <location>
        <begin position="9"/>
        <end position="27"/>
    </location>
</feature>
<dbReference type="EMBL" id="LR590481">
    <property type="protein sequence ID" value="VTQ92606.1"/>
    <property type="molecule type" value="Genomic_DNA"/>
</dbReference>
<evidence type="ECO:0000256" key="1">
    <source>
        <dbReference type="SAM" id="Phobius"/>
    </source>
</evidence>
<dbReference type="RefSeq" id="WP_138210561.1">
    <property type="nucleotide sequence ID" value="NZ_CBCRUQ010000003.1"/>
</dbReference>
<protein>
    <submittedName>
        <fullName evidence="2">Orf9u</fullName>
    </submittedName>
    <submittedName>
        <fullName evidence="3">Sporulation protein YunB</fullName>
    </submittedName>
</protein>
<name>Q9ZNK7_HATHI</name>
<gene>
    <name evidence="3" type="ORF">NCTC503_01977</name>
</gene>
<evidence type="ECO:0000313" key="2">
    <source>
        <dbReference type="EMBL" id="BAA34252.1"/>
    </source>
</evidence>
<dbReference type="PIRSF" id="PIRSF021383">
    <property type="entry name" value="YunB"/>
    <property type="match status" value="1"/>
</dbReference>
<reference evidence="3 4" key="2">
    <citation type="submission" date="2019-05" db="EMBL/GenBank/DDBJ databases">
        <authorList>
            <consortium name="Pathogen Informatics"/>
        </authorList>
    </citation>
    <scope>NUCLEOTIDE SEQUENCE [LARGE SCALE GENOMIC DNA]</scope>
    <source>
        <strain evidence="3 4">NCTC503</strain>
    </source>
</reference>
<accession>Q9ZNK7</accession>